<dbReference type="PROSITE" id="PS01360">
    <property type="entry name" value="ZF_MYND_1"/>
    <property type="match status" value="1"/>
</dbReference>
<gene>
    <name evidence="6" type="ORF">BT96DRAFT_979375</name>
</gene>
<name>A0A6A4H3Z2_9AGAR</name>
<dbReference type="EMBL" id="ML769594">
    <property type="protein sequence ID" value="KAE9392496.1"/>
    <property type="molecule type" value="Genomic_DNA"/>
</dbReference>
<dbReference type="AlphaFoldDB" id="A0A6A4H3Z2"/>
<feature type="domain" description="MYND-type" evidence="5">
    <location>
        <begin position="16"/>
        <end position="54"/>
    </location>
</feature>
<dbReference type="Proteomes" id="UP000799118">
    <property type="component" value="Unassembled WGS sequence"/>
</dbReference>
<accession>A0A6A4H3Z2</accession>
<evidence type="ECO:0000313" key="7">
    <source>
        <dbReference type="Proteomes" id="UP000799118"/>
    </source>
</evidence>
<dbReference type="GO" id="GO:0008270">
    <property type="term" value="F:zinc ion binding"/>
    <property type="evidence" value="ECO:0007669"/>
    <property type="project" value="UniProtKB-KW"/>
</dbReference>
<reference evidence="6" key="1">
    <citation type="journal article" date="2019" name="Environ. Microbiol.">
        <title>Fungal ecological strategies reflected in gene transcription - a case study of two litter decomposers.</title>
        <authorList>
            <person name="Barbi F."/>
            <person name="Kohler A."/>
            <person name="Barry K."/>
            <person name="Baskaran P."/>
            <person name="Daum C."/>
            <person name="Fauchery L."/>
            <person name="Ihrmark K."/>
            <person name="Kuo A."/>
            <person name="LaButti K."/>
            <person name="Lipzen A."/>
            <person name="Morin E."/>
            <person name="Grigoriev I.V."/>
            <person name="Henrissat B."/>
            <person name="Lindahl B."/>
            <person name="Martin F."/>
        </authorList>
    </citation>
    <scope>NUCLEOTIDE SEQUENCE</scope>
    <source>
        <strain evidence="6">JB14</strain>
    </source>
</reference>
<keyword evidence="3" id="KW-0862">Zinc</keyword>
<keyword evidence="1" id="KW-0479">Metal-binding</keyword>
<proteinExistence type="predicted"/>
<dbReference type="InterPro" id="IPR002893">
    <property type="entry name" value="Znf_MYND"/>
</dbReference>
<sequence length="418" mass="48477">MSEKRVVLPLKSFEKCVVCCRKTSDLKLCSLCNEETYCSKECQTAEWVKHKKICGKNKTDKIPLEGFHPFLAVLAESNRTYILNSPNPYVHPTALPDGTSAKLVVLGDPVPPEDSLKKWWPTAQSDKVSSKLRRRFLREGHLLPIITTMLVALLGEMYTSPYNTTSDDDTNNPNPPLRRTRLSYKSSPIADFGIVKGKVRVNASGYVHPNDHYWIYFTTLKGEELVLDLGMFTFNMCTMVCSDPYVQLDAKMPPVSWSPCYFKDRIMARNTPMMHTETGRVSVLRNTDLHRFVEREDEECNTLFRFMDSFSSRPLTHEEKLLTIDWLTNNTLWTKHILKTRCWVNWPKEPQIAIEQDPGEEDHVLGHPVGYKPGYKEGYKEDDWWKYVTKMSKKYNEGKITSLDALGDRFRRWKGWER</sequence>
<evidence type="ECO:0000256" key="1">
    <source>
        <dbReference type="ARBA" id="ARBA00022723"/>
    </source>
</evidence>
<evidence type="ECO:0000256" key="2">
    <source>
        <dbReference type="ARBA" id="ARBA00022771"/>
    </source>
</evidence>
<dbReference type="SUPFAM" id="SSF144232">
    <property type="entry name" value="HIT/MYND zinc finger-like"/>
    <property type="match status" value="1"/>
</dbReference>
<dbReference type="PROSITE" id="PS50865">
    <property type="entry name" value="ZF_MYND_2"/>
    <property type="match status" value="1"/>
</dbReference>
<protein>
    <recommendedName>
        <fullName evidence="5">MYND-type domain-containing protein</fullName>
    </recommendedName>
</protein>
<dbReference type="OrthoDB" id="341421at2759"/>
<dbReference type="Gene3D" id="6.10.140.2220">
    <property type="match status" value="1"/>
</dbReference>
<dbReference type="Pfam" id="PF01753">
    <property type="entry name" value="zf-MYND"/>
    <property type="match status" value="1"/>
</dbReference>
<keyword evidence="2 4" id="KW-0863">Zinc-finger</keyword>
<evidence type="ECO:0000313" key="6">
    <source>
        <dbReference type="EMBL" id="KAE9392496.1"/>
    </source>
</evidence>
<evidence type="ECO:0000256" key="3">
    <source>
        <dbReference type="ARBA" id="ARBA00022833"/>
    </source>
</evidence>
<keyword evidence="7" id="KW-1185">Reference proteome</keyword>
<evidence type="ECO:0000259" key="5">
    <source>
        <dbReference type="PROSITE" id="PS50865"/>
    </source>
</evidence>
<organism evidence="6 7">
    <name type="scientific">Gymnopus androsaceus JB14</name>
    <dbReference type="NCBI Taxonomy" id="1447944"/>
    <lineage>
        <taxon>Eukaryota</taxon>
        <taxon>Fungi</taxon>
        <taxon>Dikarya</taxon>
        <taxon>Basidiomycota</taxon>
        <taxon>Agaricomycotina</taxon>
        <taxon>Agaricomycetes</taxon>
        <taxon>Agaricomycetidae</taxon>
        <taxon>Agaricales</taxon>
        <taxon>Marasmiineae</taxon>
        <taxon>Omphalotaceae</taxon>
        <taxon>Gymnopus</taxon>
    </lineage>
</organism>
<evidence type="ECO:0000256" key="4">
    <source>
        <dbReference type="PROSITE-ProRule" id="PRU00134"/>
    </source>
</evidence>